<dbReference type="Proteomes" id="UP000283255">
    <property type="component" value="Unassembled WGS sequence"/>
</dbReference>
<feature type="binding site" evidence="7">
    <location>
        <position position="418"/>
    </location>
    <ligand>
        <name>Mn(2+)</name>
        <dbReference type="ChEBI" id="CHEBI:29035"/>
        <label>2</label>
    </ligand>
</feature>
<name>A0A418YE44_9GAMM</name>
<evidence type="ECO:0000256" key="2">
    <source>
        <dbReference type="ARBA" id="ARBA00022723"/>
    </source>
</evidence>
<dbReference type="Pfam" id="PF00557">
    <property type="entry name" value="Peptidase_M24"/>
    <property type="match status" value="1"/>
</dbReference>
<dbReference type="PANTHER" id="PTHR43226:SF8">
    <property type="entry name" value="XAA-PRO DIPEPTIDASE"/>
    <property type="match status" value="1"/>
</dbReference>
<dbReference type="GO" id="GO:0046872">
    <property type="term" value="F:metal ion binding"/>
    <property type="evidence" value="ECO:0007669"/>
    <property type="project" value="UniProtKB-KW"/>
</dbReference>
<feature type="binding site" evidence="7">
    <location>
        <position position="254"/>
    </location>
    <ligand>
        <name>Mn(2+)</name>
        <dbReference type="ChEBI" id="CHEBI:29035"/>
        <label>1</label>
    </ligand>
</feature>
<dbReference type="GO" id="GO:0016795">
    <property type="term" value="F:phosphoric triester hydrolase activity"/>
    <property type="evidence" value="ECO:0007669"/>
    <property type="project" value="InterPro"/>
</dbReference>
<comment type="function">
    <text evidence="7">Splits dipeptides with a prolyl residue in the C-terminal position.</text>
</comment>
<evidence type="ECO:0000256" key="5">
    <source>
        <dbReference type="ARBA" id="ARBA00023049"/>
    </source>
</evidence>
<proteinExistence type="inferred from homology"/>
<feature type="binding site" evidence="7">
    <location>
        <position position="243"/>
    </location>
    <ligand>
        <name>Mn(2+)</name>
        <dbReference type="ChEBI" id="CHEBI:29035"/>
        <label>2</label>
    </ligand>
</feature>
<dbReference type="InterPro" id="IPR048819">
    <property type="entry name" value="PepQ_N"/>
</dbReference>
<dbReference type="GO" id="GO:0004177">
    <property type="term" value="F:aminopeptidase activity"/>
    <property type="evidence" value="ECO:0007669"/>
    <property type="project" value="TreeGrafter"/>
</dbReference>
<evidence type="ECO:0000256" key="1">
    <source>
        <dbReference type="ARBA" id="ARBA00022670"/>
    </source>
</evidence>
<keyword evidence="2 7" id="KW-0479">Metal-binding</keyword>
<dbReference type="SUPFAM" id="SSF55920">
    <property type="entry name" value="Creatinase/aminopeptidase"/>
    <property type="match status" value="1"/>
</dbReference>
<dbReference type="InterPro" id="IPR001131">
    <property type="entry name" value="Peptidase_M24B_aminopep-P_CS"/>
</dbReference>
<organism evidence="10 11">
    <name type="scientific">Motilimonas pumila</name>
    <dbReference type="NCBI Taxonomy" id="2303987"/>
    <lineage>
        <taxon>Bacteria</taxon>
        <taxon>Pseudomonadati</taxon>
        <taxon>Pseudomonadota</taxon>
        <taxon>Gammaproteobacteria</taxon>
        <taxon>Alteromonadales</taxon>
        <taxon>Alteromonadales genera incertae sedis</taxon>
        <taxon>Motilimonas</taxon>
    </lineage>
</organism>
<dbReference type="Gene3D" id="3.40.350.10">
    <property type="entry name" value="Creatinase/prolidase N-terminal domain"/>
    <property type="match status" value="1"/>
</dbReference>
<dbReference type="InterPro" id="IPR052433">
    <property type="entry name" value="X-Pro_dipept-like"/>
</dbReference>
<keyword evidence="5 7" id="KW-0482">Metalloprotease</keyword>
<keyword evidence="4 7" id="KW-0224">Dipeptidase</keyword>
<dbReference type="EC" id="3.4.13.9" evidence="7"/>
<dbReference type="PANTHER" id="PTHR43226">
    <property type="entry name" value="XAA-PRO AMINOPEPTIDASE 3"/>
    <property type="match status" value="1"/>
</dbReference>
<feature type="binding site" evidence="7">
    <location>
        <position position="254"/>
    </location>
    <ligand>
        <name>Mn(2+)</name>
        <dbReference type="ChEBI" id="CHEBI:29035"/>
        <label>2</label>
    </ligand>
</feature>
<dbReference type="HAMAP" id="MF_01279">
    <property type="entry name" value="X_Pro_dipeptid"/>
    <property type="match status" value="1"/>
</dbReference>
<keyword evidence="11" id="KW-1185">Reference proteome</keyword>
<evidence type="ECO:0000313" key="10">
    <source>
        <dbReference type="EMBL" id="RJG42802.1"/>
    </source>
</evidence>
<comment type="similarity">
    <text evidence="7">Belongs to the peptidase M24B family. Bacterial-type prolidase subfamily.</text>
</comment>
<dbReference type="InterPro" id="IPR000994">
    <property type="entry name" value="Pept_M24"/>
</dbReference>
<dbReference type="Gene3D" id="3.90.230.10">
    <property type="entry name" value="Creatinase/methionine aminopeptidase superfamily"/>
    <property type="match status" value="1"/>
</dbReference>
<dbReference type="Pfam" id="PF21216">
    <property type="entry name" value="PepQ_N"/>
    <property type="match status" value="1"/>
</dbReference>
<protein>
    <recommendedName>
        <fullName evidence="7">Xaa-Pro dipeptidase</fullName>
        <shortName evidence="7">X-Pro dipeptidase</shortName>
        <ecNumber evidence="7">3.4.13.9</ecNumber>
    </recommendedName>
    <alternativeName>
        <fullName evidence="7">Imidodipeptidase</fullName>
    </alternativeName>
    <alternativeName>
        <fullName evidence="7">Proline dipeptidase</fullName>
        <shortName evidence="7">Prolidase</shortName>
    </alternativeName>
</protein>
<comment type="caution">
    <text evidence="10">The sequence shown here is derived from an EMBL/GenBank/DDBJ whole genome shotgun (WGS) entry which is preliminary data.</text>
</comment>
<dbReference type="InterPro" id="IPR022846">
    <property type="entry name" value="X_Pro_dipept"/>
</dbReference>
<feature type="domain" description="Peptidase M24" evidence="8">
    <location>
        <begin position="167"/>
        <end position="424"/>
    </location>
</feature>
<dbReference type="OrthoDB" id="9806388at2"/>
<evidence type="ECO:0000259" key="8">
    <source>
        <dbReference type="Pfam" id="PF00557"/>
    </source>
</evidence>
<accession>A0A418YE44</accession>
<evidence type="ECO:0000256" key="4">
    <source>
        <dbReference type="ARBA" id="ARBA00022997"/>
    </source>
</evidence>
<dbReference type="InterPro" id="IPR036005">
    <property type="entry name" value="Creatinase/aminopeptidase-like"/>
</dbReference>
<sequence>MQNWQSEFTQHLTLLQLRVAEILKLESLDALLIHSGQLKKTFLDDLHYPFQVNPHFKHFMPLVALPNSWILLNGVNKPKLVLYQPENIWQATPKLAIEEWQQWFEVDMLTRAELVGDVLPYDRANMAYIGENIEVADALGIGHKNPEPVLHYLHYHRAYKTAFELSCIRQANKKAIAGHLAAKQSFSQGQSEFEIQQAFCRATGQTESDLPYPNIVAVNEHGAILHYDQQNRTAVPCHSMLIDAGAQHFGYAADISRTYSTESSRFSELIDAMGVLQQGLVAQVRPGLKFVDLHNEMHLRIASLLLEYQLVAGSLESVIEQGITQTFMPHGLGHLLGLQVHDVGGFMQDDRGTNLTPPETSPYLRCTRVLELNQVLTIEPGLYFMPQLLSQLKQQAGGKQVHWSLVEALLPYGGIRIEDNIIVHAAKAENVTRELGLS</sequence>
<comment type="catalytic activity">
    <reaction evidence="7">
        <text>Xaa-L-Pro dipeptide + H2O = an L-alpha-amino acid + L-proline</text>
        <dbReference type="Rhea" id="RHEA:76407"/>
        <dbReference type="ChEBI" id="CHEBI:15377"/>
        <dbReference type="ChEBI" id="CHEBI:59869"/>
        <dbReference type="ChEBI" id="CHEBI:60039"/>
        <dbReference type="ChEBI" id="CHEBI:195196"/>
        <dbReference type="EC" id="3.4.13.9"/>
    </reaction>
</comment>
<dbReference type="EMBL" id="QZCH01000014">
    <property type="protein sequence ID" value="RJG42802.1"/>
    <property type="molecule type" value="Genomic_DNA"/>
</dbReference>
<dbReference type="RefSeq" id="WP_119911003.1">
    <property type="nucleotide sequence ID" value="NZ_QZCH01000014.1"/>
</dbReference>
<comment type="cofactor">
    <cofactor evidence="7">
        <name>Mn(2+)</name>
        <dbReference type="ChEBI" id="CHEBI:29035"/>
    </cofactor>
    <text evidence="7">Binds 2 manganese ions per subunit.</text>
</comment>
<feature type="binding site" evidence="7">
    <location>
        <position position="334"/>
    </location>
    <ligand>
        <name>Mn(2+)</name>
        <dbReference type="ChEBI" id="CHEBI:29035"/>
        <label>1</label>
    </ligand>
</feature>
<feature type="binding site" evidence="7">
    <location>
        <position position="379"/>
    </location>
    <ligand>
        <name>Mn(2+)</name>
        <dbReference type="ChEBI" id="CHEBI:29035"/>
        <label>1</label>
    </ligand>
</feature>
<dbReference type="InterPro" id="IPR029149">
    <property type="entry name" value="Creatin/AminoP/Spt16_N"/>
</dbReference>
<evidence type="ECO:0000259" key="9">
    <source>
        <dbReference type="Pfam" id="PF21216"/>
    </source>
</evidence>
<dbReference type="GO" id="GO:0008235">
    <property type="term" value="F:metalloexopeptidase activity"/>
    <property type="evidence" value="ECO:0007669"/>
    <property type="project" value="UniProtKB-UniRule"/>
</dbReference>
<dbReference type="NCBIfam" id="NF010133">
    <property type="entry name" value="PRK13607.1"/>
    <property type="match status" value="1"/>
</dbReference>
<dbReference type="GO" id="GO:0005829">
    <property type="term" value="C:cytosol"/>
    <property type="evidence" value="ECO:0007669"/>
    <property type="project" value="TreeGrafter"/>
</dbReference>
<evidence type="ECO:0000256" key="3">
    <source>
        <dbReference type="ARBA" id="ARBA00022801"/>
    </source>
</evidence>
<dbReference type="GO" id="GO:0102009">
    <property type="term" value="F:proline dipeptidase activity"/>
    <property type="evidence" value="ECO:0007669"/>
    <property type="project" value="UniProtKB-EC"/>
</dbReference>
<dbReference type="AlphaFoldDB" id="A0A418YE44"/>
<evidence type="ECO:0000256" key="6">
    <source>
        <dbReference type="ARBA" id="ARBA00023211"/>
    </source>
</evidence>
<evidence type="ECO:0000256" key="7">
    <source>
        <dbReference type="HAMAP-Rule" id="MF_01279"/>
    </source>
</evidence>
<evidence type="ECO:0000313" key="11">
    <source>
        <dbReference type="Proteomes" id="UP000283255"/>
    </source>
</evidence>
<feature type="domain" description="Xaa-Pro dipeptidase N-terminal" evidence="9">
    <location>
        <begin position="7"/>
        <end position="155"/>
    </location>
</feature>
<dbReference type="PROSITE" id="PS00491">
    <property type="entry name" value="PROLINE_PEPTIDASE"/>
    <property type="match status" value="1"/>
</dbReference>
<gene>
    <name evidence="7" type="primary">pepQ</name>
    <name evidence="10" type="ORF">D1Z90_11985</name>
</gene>
<reference evidence="10 11" key="2">
    <citation type="submission" date="2019-01" db="EMBL/GenBank/DDBJ databases">
        <title>Motilimonas pumilus sp. nov., isolated from the gut of sea cucumber (Apostichopus japonicus).</title>
        <authorList>
            <person name="Wang F.-Q."/>
            <person name="Ren L.-H."/>
            <person name="Lin Y.-W."/>
            <person name="Sun G.-H."/>
            <person name="Du Z.-J."/>
            <person name="Zhao J.-X."/>
            <person name="Liu X.-J."/>
            <person name="Liu L.-J."/>
        </authorList>
    </citation>
    <scope>NUCLEOTIDE SEQUENCE [LARGE SCALE GENOMIC DNA]</scope>
    <source>
        <strain evidence="10 11">PLHSC7-2</strain>
    </source>
</reference>
<dbReference type="GO" id="GO:0006508">
    <property type="term" value="P:proteolysis"/>
    <property type="evidence" value="ECO:0007669"/>
    <property type="project" value="UniProtKB-KW"/>
</dbReference>
<feature type="binding site" evidence="7">
    <location>
        <position position="418"/>
    </location>
    <ligand>
        <name>Mn(2+)</name>
        <dbReference type="ChEBI" id="CHEBI:29035"/>
        <label>1</label>
    </ligand>
</feature>
<keyword evidence="6 7" id="KW-0464">Manganese</keyword>
<keyword evidence="3 7" id="KW-0378">Hydrolase</keyword>
<reference evidence="10 11" key="1">
    <citation type="submission" date="2018-09" db="EMBL/GenBank/DDBJ databases">
        <authorList>
            <person name="Wang F."/>
        </authorList>
    </citation>
    <scope>NUCLEOTIDE SEQUENCE [LARGE SCALE GENOMIC DNA]</scope>
    <source>
        <strain evidence="10 11">PLHSC7-2</strain>
    </source>
</reference>
<keyword evidence="1 7" id="KW-0645">Protease</keyword>